<keyword evidence="2" id="KW-1185">Reference proteome</keyword>
<sequence length="56" mass="6161">MHLRDHLEKLFYFSAICEAGKFPLPVGSILVKDIFATDKITIRAQALMAKIADGVG</sequence>
<dbReference type="EMBL" id="SRHE01000589">
    <property type="protein sequence ID" value="TWW08596.1"/>
    <property type="molecule type" value="Genomic_DNA"/>
</dbReference>
<reference evidence="1 2" key="1">
    <citation type="submission" date="2019-08" db="EMBL/GenBank/DDBJ databases">
        <title>100 year-old enigma solved: identification of Planctomyces bekefii, the type genus and species of the phylum Planctomycetes.</title>
        <authorList>
            <person name="Svetlana D.N."/>
            <person name="Overmann J."/>
        </authorList>
    </citation>
    <scope>NUCLEOTIDE SEQUENCE [LARGE SCALE GENOMIC DNA]</scope>
    <source>
        <strain evidence="1">Phe10_nw2017</strain>
    </source>
</reference>
<evidence type="ECO:0000313" key="2">
    <source>
        <dbReference type="Proteomes" id="UP000321083"/>
    </source>
</evidence>
<name>A0A5C6M1G9_9PLAN</name>
<comment type="caution">
    <text evidence="1">The sequence shown here is derived from an EMBL/GenBank/DDBJ whole genome shotgun (WGS) entry which is preliminary data.</text>
</comment>
<accession>A0A5C6M1G9</accession>
<dbReference type="AlphaFoldDB" id="A0A5C6M1G9"/>
<gene>
    <name evidence="1" type="ORF">E3A20_22740</name>
</gene>
<reference evidence="1 2" key="2">
    <citation type="submission" date="2019-08" db="EMBL/GenBank/DDBJ databases">
        <authorList>
            <person name="Henke P."/>
        </authorList>
    </citation>
    <scope>NUCLEOTIDE SEQUENCE [LARGE SCALE GENOMIC DNA]</scope>
    <source>
        <strain evidence="1">Phe10_nw2017</strain>
    </source>
</reference>
<organism evidence="1 2">
    <name type="scientific">Planctomyces bekefii</name>
    <dbReference type="NCBI Taxonomy" id="1653850"/>
    <lineage>
        <taxon>Bacteria</taxon>
        <taxon>Pseudomonadati</taxon>
        <taxon>Planctomycetota</taxon>
        <taxon>Planctomycetia</taxon>
        <taxon>Planctomycetales</taxon>
        <taxon>Planctomycetaceae</taxon>
        <taxon>Planctomyces</taxon>
    </lineage>
</organism>
<feature type="non-terminal residue" evidence="1">
    <location>
        <position position="56"/>
    </location>
</feature>
<protein>
    <submittedName>
        <fullName evidence="1">Uncharacterized protein</fullName>
    </submittedName>
</protein>
<dbReference type="Proteomes" id="UP000321083">
    <property type="component" value="Unassembled WGS sequence"/>
</dbReference>
<proteinExistence type="predicted"/>
<evidence type="ECO:0000313" key="1">
    <source>
        <dbReference type="EMBL" id="TWW08596.1"/>
    </source>
</evidence>